<dbReference type="InterPro" id="IPR005493">
    <property type="entry name" value="RraA/RraA-like"/>
</dbReference>
<keyword evidence="14" id="KW-1185">Reference proteome</keyword>
<name>A0ABW3VG17_9PSEU</name>
<evidence type="ECO:0000256" key="6">
    <source>
        <dbReference type="ARBA" id="ARBA00012947"/>
    </source>
</evidence>
<dbReference type="SUPFAM" id="SSF89562">
    <property type="entry name" value="RraA-like"/>
    <property type="match status" value="1"/>
</dbReference>
<comment type="caution">
    <text evidence="13">The sequence shown here is derived from an EMBL/GenBank/DDBJ whole genome shotgun (WGS) entry which is preliminary data.</text>
</comment>
<comment type="catalytic activity">
    <reaction evidence="1">
        <text>4-hydroxy-4-methyl-2-oxoglutarate = 2 pyruvate</text>
        <dbReference type="Rhea" id="RHEA:22748"/>
        <dbReference type="ChEBI" id="CHEBI:15361"/>
        <dbReference type="ChEBI" id="CHEBI:58276"/>
        <dbReference type="EC" id="4.1.3.17"/>
    </reaction>
</comment>
<dbReference type="InterPro" id="IPR036704">
    <property type="entry name" value="RraA/RraA-like_sf"/>
</dbReference>
<dbReference type="Gene3D" id="3.50.30.40">
    <property type="entry name" value="Ribonuclease E inhibitor RraA/RraA-like"/>
    <property type="match status" value="1"/>
</dbReference>
<gene>
    <name evidence="13" type="ORF">ACFQ34_10195</name>
</gene>
<evidence type="ECO:0000313" key="14">
    <source>
        <dbReference type="Proteomes" id="UP001597182"/>
    </source>
</evidence>
<comment type="catalytic activity">
    <reaction evidence="12">
        <text>oxaloacetate + H(+) = pyruvate + CO2</text>
        <dbReference type="Rhea" id="RHEA:15641"/>
        <dbReference type="ChEBI" id="CHEBI:15361"/>
        <dbReference type="ChEBI" id="CHEBI:15378"/>
        <dbReference type="ChEBI" id="CHEBI:16452"/>
        <dbReference type="ChEBI" id="CHEBI:16526"/>
        <dbReference type="EC" id="4.1.1.112"/>
    </reaction>
</comment>
<evidence type="ECO:0000256" key="8">
    <source>
        <dbReference type="ARBA" id="ARBA00025046"/>
    </source>
</evidence>
<protein>
    <recommendedName>
        <fullName evidence="7">Putative 4-hydroxy-4-methyl-2-oxoglutarate aldolase</fullName>
        <ecNumber evidence="6">4.1.1.112</ecNumber>
        <ecNumber evidence="5">4.1.3.17</ecNumber>
    </recommendedName>
    <alternativeName>
        <fullName evidence="11">Oxaloacetate decarboxylase</fullName>
    </alternativeName>
    <alternativeName>
        <fullName evidence="9">Regulator of ribonuclease activity homolog</fullName>
    </alternativeName>
    <alternativeName>
        <fullName evidence="10">RraA-like protein</fullName>
    </alternativeName>
</protein>
<dbReference type="PANTHER" id="PTHR33254:SF4">
    <property type="entry name" value="4-HYDROXY-4-METHYL-2-OXOGLUTARATE ALDOLASE 3-RELATED"/>
    <property type="match status" value="1"/>
</dbReference>
<evidence type="ECO:0000256" key="12">
    <source>
        <dbReference type="ARBA" id="ARBA00047973"/>
    </source>
</evidence>
<proteinExistence type="inferred from homology"/>
<evidence type="ECO:0000256" key="9">
    <source>
        <dbReference type="ARBA" id="ARBA00029596"/>
    </source>
</evidence>
<evidence type="ECO:0000256" key="7">
    <source>
        <dbReference type="ARBA" id="ARBA00016549"/>
    </source>
</evidence>
<evidence type="ECO:0000313" key="13">
    <source>
        <dbReference type="EMBL" id="MFD1233653.1"/>
    </source>
</evidence>
<evidence type="ECO:0000256" key="3">
    <source>
        <dbReference type="ARBA" id="ARBA00008621"/>
    </source>
</evidence>
<comment type="similarity">
    <text evidence="3">Belongs to the class II aldolase/RraA-like family.</text>
</comment>
<comment type="cofactor">
    <cofactor evidence="2">
        <name>a divalent metal cation</name>
        <dbReference type="ChEBI" id="CHEBI:60240"/>
    </cofactor>
</comment>
<evidence type="ECO:0000256" key="4">
    <source>
        <dbReference type="ARBA" id="ARBA00011233"/>
    </source>
</evidence>
<accession>A0ABW3VG17</accession>
<dbReference type="EC" id="4.1.1.112" evidence="6"/>
<dbReference type="EC" id="4.1.3.17" evidence="5"/>
<evidence type="ECO:0000256" key="11">
    <source>
        <dbReference type="ARBA" id="ARBA00032305"/>
    </source>
</evidence>
<dbReference type="Proteomes" id="UP001597182">
    <property type="component" value="Unassembled WGS sequence"/>
</dbReference>
<comment type="subunit">
    <text evidence="4">Homotrimer.</text>
</comment>
<reference evidence="14" key="1">
    <citation type="journal article" date="2019" name="Int. J. Syst. Evol. Microbiol.">
        <title>The Global Catalogue of Microorganisms (GCM) 10K type strain sequencing project: providing services to taxonomists for standard genome sequencing and annotation.</title>
        <authorList>
            <consortium name="The Broad Institute Genomics Platform"/>
            <consortium name="The Broad Institute Genome Sequencing Center for Infectious Disease"/>
            <person name="Wu L."/>
            <person name="Ma J."/>
        </authorList>
    </citation>
    <scope>NUCLEOTIDE SEQUENCE [LARGE SCALE GENOMIC DNA]</scope>
    <source>
        <strain evidence="14">CCUG 49018</strain>
    </source>
</reference>
<evidence type="ECO:0000256" key="2">
    <source>
        <dbReference type="ARBA" id="ARBA00001968"/>
    </source>
</evidence>
<dbReference type="PANTHER" id="PTHR33254">
    <property type="entry name" value="4-HYDROXY-4-METHYL-2-OXOGLUTARATE ALDOLASE 3-RELATED"/>
    <property type="match status" value="1"/>
</dbReference>
<evidence type="ECO:0000256" key="5">
    <source>
        <dbReference type="ARBA" id="ARBA00012213"/>
    </source>
</evidence>
<organism evidence="13 14">
    <name type="scientific">Pseudonocardia benzenivorans</name>
    <dbReference type="NCBI Taxonomy" id="228005"/>
    <lineage>
        <taxon>Bacteria</taxon>
        <taxon>Bacillati</taxon>
        <taxon>Actinomycetota</taxon>
        <taxon>Actinomycetes</taxon>
        <taxon>Pseudonocardiales</taxon>
        <taxon>Pseudonocardiaceae</taxon>
        <taxon>Pseudonocardia</taxon>
    </lineage>
</organism>
<sequence>MTDLPALLDRLRTLQVSSVCDADKSLAVVDPAIRPLVPGVRLAGPAVTVVAHDDHLPLLVAIRAAAPGSVLVVATNGGTRAVSGELFATEARRRGLAGIVVDGYCRDRAGLPAVGLPVYARGTTPMAGTTLDAGRIDEPVTFGGVRVEAGDLVVGDDDGLVVGPAQRFAAAIPGAEEVERAEAALLAGMAEGRDLPGMTTLDAHLAALADGKPSALGFTP</sequence>
<dbReference type="Pfam" id="PF03737">
    <property type="entry name" value="RraA-like"/>
    <property type="match status" value="1"/>
</dbReference>
<dbReference type="EMBL" id="JBHTMB010000075">
    <property type="protein sequence ID" value="MFD1233653.1"/>
    <property type="molecule type" value="Genomic_DNA"/>
</dbReference>
<dbReference type="RefSeq" id="WP_013672748.1">
    <property type="nucleotide sequence ID" value="NZ_BAABKS010000020.1"/>
</dbReference>
<comment type="function">
    <text evidence="8">Catalyzes the aldol cleavage of 4-hydroxy-4-methyl-2-oxoglutarate (HMG) into 2 molecules of pyruvate. Also contains a secondary oxaloacetate (OAA) decarboxylase activity due to the common pyruvate enolate transition state formed following C-C bond cleavage in the retro-aldol and decarboxylation reactions.</text>
</comment>
<evidence type="ECO:0000256" key="1">
    <source>
        <dbReference type="ARBA" id="ARBA00001342"/>
    </source>
</evidence>
<evidence type="ECO:0000256" key="10">
    <source>
        <dbReference type="ARBA" id="ARBA00030169"/>
    </source>
</evidence>
<dbReference type="CDD" id="cd16841">
    <property type="entry name" value="RraA_family"/>
    <property type="match status" value="1"/>
</dbReference>